<evidence type="ECO:0000313" key="2">
    <source>
        <dbReference type="Proteomes" id="UP000824469"/>
    </source>
</evidence>
<dbReference type="EMBL" id="JAHRHJ020000007">
    <property type="protein sequence ID" value="KAH9307340.1"/>
    <property type="molecule type" value="Genomic_DNA"/>
</dbReference>
<accession>A0AA38KZ71</accession>
<gene>
    <name evidence="1" type="ORF">KI387_035251</name>
</gene>
<reference evidence="1 2" key="1">
    <citation type="journal article" date="2021" name="Nat. Plants">
        <title>The Taxus genome provides insights into paclitaxel biosynthesis.</title>
        <authorList>
            <person name="Xiong X."/>
            <person name="Gou J."/>
            <person name="Liao Q."/>
            <person name="Li Y."/>
            <person name="Zhou Q."/>
            <person name="Bi G."/>
            <person name="Li C."/>
            <person name="Du R."/>
            <person name="Wang X."/>
            <person name="Sun T."/>
            <person name="Guo L."/>
            <person name="Liang H."/>
            <person name="Lu P."/>
            <person name="Wu Y."/>
            <person name="Zhang Z."/>
            <person name="Ro D.K."/>
            <person name="Shang Y."/>
            <person name="Huang S."/>
            <person name="Yan J."/>
        </authorList>
    </citation>
    <scope>NUCLEOTIDE SEQUENCE [LARGE SCALE GENOMIC DNA]</scope>
    <source>
        <strain evidence="1">Ta-2019</strain>
    </source>
</reference>
<sequence>MLRTMAIPPDCWQQTHLKIRFDKKDVISKCVAYIPVCLEGFTRTVKFYQHDMEAYDCLLGVDFLQDC</sequence>
<feature type="non-terminal residue" evidence="1">
    <location>
        <position position="67"/>
    </location>
</feature>
<keyword evidence="2" id="KW-1185">Reference proteome</keyword>
<dbReference type="AlphaFoldDB" id="A0AA38KZ71"/>
<protein>
    <submittedName>
        <fullName evidence="1">Uncharacterized protein</fullName>
    </submittedName>
</protein>
<organism evidence="1 2">
    <name type="scientific">Taxus chinensis</name>
    <name type="common">Chinese yew</name>
    <name type="synonym">Taxus wallichiana var. chinensis</name>
    <dbReference type="NCBI Taxonomy" id="29808"/>
    <lineage>
        <taxon>Eukaryota</taxon>
        <taxon>Viridiplantae</taxon>
        <taxon>Streptophyta</taxon>
        <taxon>Embryophyta</taxon>
        <taxon>Tracheophyta</taxon>
        <taxon>Spermatophyta</taxon>
        <taxon>Pinopsida</taxon>
        <taxon>Pinidae</taxon>
        <taxon>Conifers II</taxon>
        <taxon>Cupressales</taxon>
        <taxon>Taxaceae</taxon>
        <taxon>Taxus</taxon>
    </lineage>
</organism>
<comment type="caution">
    <text evidence="1">The sequence shown here is derived from an EMBL/GenBank/DDBJ whole genome shotgun (WGS) entry which is preliminary data.</text>
</comment>
<dbReference type="Proteomes" id="UP000824469">
    <property type="component" value="Unassembled WGS sequence"/>
</dbReference>
<evidence type="ECO:0000313" key="1">
    <source>
        <dbReference type="EMBL" id="KAH9307340.1"/>
    </source>
</evidence>
<proteinExistence type="predicted"/>
<name>A0AA38KZ71_TAXCH</name>